<reference evidence="1 2" key="2">
    <citation type="submission" date="2010-03" db="EMBL/GenBank/DDBJ databases">
        <authorList>
            <person name="Pajon A."/>
        </authorList>
    </citation>
    <scope>NUCLEOTIDE SEQUENCE [LARGE SCALE GENOMIC DNA]</scope>
    <source>
        <strain evidence="1 2">L2-14</strain>
    </source>
</reference>
<accession>D4M3K5</accession>
<dbReference type="KEGG" id="rto:RTO_11500"/>
<dbReference type="AlphaFoldDB" id="D4M3K5"/>
<reference evidence="1 2" key="1">
    <citation type="submission" date="2010-03" db="EMBL/GenBank/DDBJ databases">
        <title>The genome sequence of Ruminococcus torques L2-14.</title>
        <authorList>
            <consortium name="metaHIT consortium -- http://www.metahit.eu/"/>
            <person name="Pajon A."/>
            <person name="Turner K."/>
            <person name="Parkhill J."/>
            <person name="Duncan S."/>
            <person name="Flint H."/>
        </authorList>
    </citation>
    <scope>NUCLEOTIDE SEQUENCE [LARGE SCALE GENOMIC DNA]</scope>
    <source>
        <strain evidence="1 2">L2-14</strain>
    </source>
</reference>
<organism evidence="1 2">
    <name type="scientific">[Ruminococcus] torques L2-14</name>
    <dbReference type="NCBI Taxonomy" id="657313"/>
    <lineage>
        <taxon>Bacteria</taxon>
        <taxon>Bacillati</taxon>
        <taxon>Bacillota</taxon>
        <taxon>Clostridia</taxon>
        <taxon>Lachnospirales</taxon>
        <taxon>Lachnospiraceae</taxon>
        <taxon>Mediterraneibacter</taxon>
    </lineage>
</organism>
<evidence type="ECO:0000313" key="1">
    <source>
        <dbReference type="EMBL" id="CBL25817.1"/>
    </source>
</evidence>
<name>D4M3K5_9FIRM</name>
<gene>
    <name evidence="1" type="ORF">RTO_11500</name>
</gene>
<dbReference type="Proteomes" id="UP000008956">
    <property type="component" value="Chromosome"/>
</dbReference>
<sequence>MMVNREKKNIMPEEYKSEYEIDKKYGKH</sequence>
<evidence type="ECO:0000313" key="2">
    <source>
        <dbReference type="Proteomes" id="UP000008956"/>
    </source>
</evidence>
<protein>
    <submittedName>
        <fullName evidence="1">Uncharacterized protein</fullName>
    </submittedName>
</protein>
<dbReference type="HOGENOM" id="CLU_3412885_0_0_9"/>
<dbReference type="EMBL" id="FP929055">
    <property type="protein sequence ID" value="CBL25817.1"/>
    <property type="molecule type" value="Genomic_DNA"/>
</dbReference>
<proteinExistence type="predicted"/>